<evidence type="ECO:0000313" key="1">
    <source>
        <dbReference type="EMBL" id="WTW68784.1"/>
    </source>
</evidence>
<accession>A0AAU2VNX1</accession>
<dbReference type="EMBL" id="CP108313">
    <property type="protein sequence ID" value="WTW68784.1"/>
    <property type="molecule type" value="Genomic_DNA"/>
</dbReference>
<dbReference type="AlphaFoldDB" id="A0AAU2VNX1"/>
<dbReference type="SUPFAM" id="SSF56112">
    <property type="entry name" value="Protein kinase-like (PK-like)"/>
    <property type="match status" value="1"/>
</dbReference>
<dbReference type="InterPro" id="IPR011009">
    <property type="entry name" value="Kinase-like_dom_sf"/>
</dbReference>
<reference evidence="1" key="1">
    <citation type="submission" date="2022-10" db="EMBL/GenBank/DDBJ databases">
        <title>The complete genomes of actinobacterial strains from the NBC collection.</title>
        <authorList>
            <person name="Joergensen T.S."/>
            <person name="Alvarez Arevalo M."/>
            <person name="Sterndorff E.B."/>
            <person name="Faurdal D."/>
            <person name="Vuksanovic O."/>
            <person name="Mourched A.-S."/>
            <person name="Charusanti P."/>
            <person name="Shaw S."/>
            <person name="Blin K."/>
            <person name="Weber T."/>
        </authorList>
    </citation>
    <scope>NUCLEOTIDE SEQUENCE</scope>
    <source>
        <strain evidence="1">NBC_00008</strain>
    </source>
</reference>
<protein>
    <submittedName>
        <fullName evidence="1">Protein kinase family protein</fullName>
    </submittedName>
</protein>
<name>A0AAU2VNX1_9ACTN</name>
<keyword evidence="1" id="KW-0808">Transferase</keyword>
<proteinExistence type="predicted"/>
<keyword evidence="1" id="KW-0418">Kinase</keyword>
<gene>
    <name evidence="1" type="ORF">OG398_11155</name>
</gene>
<sequence>MPRSDDSAGPAGPAPDRDRHARLAAHGSVSTHLALLSDHRLRDVVRAATPTGSGVGGRSAELEVCGRRVFVKRVPLTDLELRPENVRSTANLFGLPVFYHYGIGSAGFGAWRELAAHTVTTDWVLAGACPDFPLMYHWRVLPDSAPQGFMDEFGGIDGAVARWEGSSAVRDRLEAIGGSSASLVLFLEHVPQTLGAWLGERRAAAREGGEGPPYEWLDETLARGADFMSVHGFVHFDAHFGNILTDGHSIRFADFGLALSTGFELSADESAFLAGHLAYDRHYVAGHLIRHHLFDEVCDAGFLRAWIAGDRPEGVPPGAAAVLDRHAAAAAVLDGFHRRLLEVTRRTPYPAAEIDRAEAGRPSVRP</sequence>
<organism evidence="1">
    <name type="scientific">Streptomyces sp. NBC_00008</name>
    <dbReference type="NCBI Taxonomy" id="2903610"/>
    <lineage>
        <taxon>Bacteria</taxon>
        <taxon>Bacillati</taxon>
        <taxon>Actinomycetota</taxon>
        <taxon>Actinomycetes</taxon>
        <taxon>Kitasatosporales</taxon>
        <taxon>Streptomycetaceae</taxon>
        <taxon>Streptomyces</taxon>
    </lineage>
</organism>
<dbReference type="GO" id="GO:0016301">
    <property type="term" value="F:kinase activity"/>
    <property type="evidence" value="ECO:0007669"/>
    <property type="project" value="UniProtKB-KW"/>
</dbReference>